<reference evidence="3" key="1">
    <citation type="submission" date="2023-07" db="EMBL/GenBank/DDBJ databases">
        <title>Chromosome-level Genome Assembly of Striped Snakehead (Channa striata).</title>
        <authorList>
            <person name="Liu H."/>
        </authorList>
    </citation>
    <scope>NUCLEOTIDE SEQUENCE</scope>
    <source>
        <strain evidence="3">Gz</strain>
        <tissue evidence="3">Muscle</tissue>
    </source>
</reference>
<evidence type="ECO:0000313" key="4">
    <source>
        <dbReference type="Proteomes" id="UP001187415"/>
    </source>
</evidence>
<evidence type="ECO:0000256" key="2">
    <source>
        <dbReference type="SAM" id="Phobius"/>
    </source>
</evidence>
<organism evidence="3 4">
    <name type="scientific">Channa striata</name>
    <name type="common">Snakehead murrel</name>
    <name type="synonym">Ophicephalus striatus</name>
    <dbReference type="NCBI Taxonomy" id="64152"/>
    <lineage>
        <taxon>Eukaryota</taxon>
        <taxon>Metazoa</taxon>
        <taxon>Chordata</taxon>
        <taxon>Craniata</taxon>
        <taxon>Vertebrata</taxon>
        <taxon>Euteleostomi</taxon>
        <taxon>Actinopterygii</taxon>
        <taxon>Neopterygii</taxon>
        <taxon>Teleostei</taxon>
        <taxon>Neoteleostei</taxon>
        <taxon>Acanthomorphata</taxon>
        <taxon>Anabantaria</taxon>
        <taxon>Anabantiformes</taxon>
        <taxon>Channoidei</taxon>
        <taxon>Channidae</taxon>
        <taxon>Channa</taxon>
    </lineage>
</organism>
<sequence length="168" mass="19141">MKQDTEKRQDRRKARETSPAIRLMWLHPGDHQLTKKTGESETDIRQKPQISHASPHQREDERTMDGAGEGRWSGRISARRINKRRDEIRVLPVLPLSMQSFQLHLTILLPLVVISALPVSLALAVMSEAEVRGRKDQIFEMEWGSHGFGLTSLVAPEIYPVSSQDPYP</sequence>
<feature type="compositionally biased region" description="Basic and acidic residues" evidence="1">
    <location>
        <begin position="1"/>
        <end position="16"/>
    </location>
</feature>
<evidence type="ECO:0000256" key="1">
    <source>
        <dbReference type="SAM" id="MobiDB-lite"/>
    </source>
</evidence>
<keyword evidence="2" id="KW-0812">Transmembrane</keyword>
<keyword evidence="2" id="KW-0472">Membrane</keyword>
<evidence type="ECO:0000313" key="3">
    <source>
        <dbReference type="EMBL" id="KAK2846876.1"/>
    </source>
</evidence>
<feature type="region of interest" description="Disordered" evidence="1">
    <location>
        <begin position="1"/>
        <end position="74"/>
    </location>
</feature>
<feature type="transmembrane region" description="Helical" evidence="2">
    <location>
        <begin position="101"/>
        <end position="125"/>
    </location>
</feature>
<dbReference type="AlphaFoldDB" id="A0AA88MZR5"/>
<protein>
    <submittedName>
        <fullName evidence="3">Uncharacterized protein</fullName>
    </submittedName>
</protein>
<dbReference type="Proteomes" id="UP001187415">
    <property type="component" value="Unassembled WGS sequence"/>
</dbReference>
<feature type="compositionally biased region" description="Basic and acidic residues" evidence="1">
    <location>
        <begin position="28"/>
        <end position="46"/>
    </location>
</feature>
<gene>
    <name evidence="3" type="ORF">Q5P01_009875</name>
</gene>
<proteinExistence type="predicted"/>
<keyword evidence="4" id="KW-1185">Reference proteome</keyword>
<comment type="caution">
    <text evidence="3">The sequence shown here is derived from an EMBL/GenBank/DDBJ whole genome shotgun (WGS) entry which is preliminary data.</text>
</comment>
<keyword evidence="2" id="KW-1133">Transmembrane helix</keyword>
<dbReference type="EMBL" id="JAUPFM010000007">
    <property type="protein sequence ID" value="KAK2846876.1"/>
    <property type="molecule type" value="Genomic_DNA"/>
</dbReference>
<name>A0AA88MZR5_CHASR</name>
<accession>A0AA88MZR5</accession>